<dbReference type="InterPro" id="IPR019557">
    <property type="entry name" value="AminoTfrase-like_pln_mobile"/>
</dbReference>
<evidence type="ECO:0000313" key="2">
    <source>
        <dbReference type="EMBL" id="RYR05172.1"/>
    </source>
</evidence>
<name>A0A444YTB9_ARAHY</name>
<organism evidence="2 3">
    <name type="scientific">Arachis hypogaea</name>
    <name type="common">Peanut</name>
    <dbReference type="NCBI Taxonomy" id="3818"/>
    <lineage>
        <taxon>Eukaryota</taxon>
        <taxon>Viridiplantae</taxon>
        <taxon>Streptophyta</taxon>
        <taxon>Embryophyta</taxon>
        <taxon>Tracheophyta</taxon>
        <taxon>Spermatophyta</taxon>
        <taxon>Magnoliopsida</taxon>
        <taxon>eudicotyledons</taxon>
        <taxon>Gunneridae</taxon>
        <taxon>Pentapetalae</taxon>
        <taxon>rosids</taxon>
        <taxon>fabids</taxon>
        <taxon>Fabales</taxon>
        <taxon>Fabaceae</taxon>
        <taxon>Papilionoideae</taxon>
        <taxon>50 kb inversion clade</taxon>
        <taxon>dalbergioids sensu lato</taxon>
        <taxon>Dalbergieae</taxon>
        <taxon>Pterocarpus clade</taxon>
        <taxon>Arachis</taxon>
    </lineage>
</organism>
<dbReference type="Pfam" id="PF10536">
    <property type="entry name" value="PMD"/>
    <property type="match status" value="1"/>
</dbReference>
<keyword evidence="3" id="KW-1185">Reference proteome</keyword>
<dbReference type="PANTHER" id="PTHR46033">
    <property type="entry name" value="PROTEIN MAIN-LIKE 2"/>
    <property type="match status" value="1"/>
</dbReference>
<proteinExistence type="predicted"/>
<evidence type="ECO:0000259" key="1">
    <source>
        <dbReference type="Pfam" id="PF10536"/>
    </source>
</evidence>
<evidence type="ECO:0000313" key="3">
    <source>
        <dbReference type="Proteomes" id="UP000289738"/>
    </source>
</evidence>
<dbReference type="Proteomes" id="UP000289738">
    <property type="component" value="Chromosome B06"/>
</dbReference>
<protein>
    <recommendedName>
        <fullName evidence="1">Aminotransferase-like plant mobile domain-containing protein</fullName>
    </recommendedName>
</protein>
<dbReference type="GO" id="GO:0010073">
    <property type="term" value="P:meristem maintenance"/>
    <property type="evidence" value="ECO:0007669"/>
    <property type="project" value="InterPro"/>
</dbReference>
<gene>
    <name evidence="2" type="ORF">Ahy_B06g085042</name>
</gene>
<dbReference type="EMBL" id="SDMP01000016">
    <property type="protein sequence ID" value="RYR05172.1"/>
    <property type="molecule type" value="Genomic_DNA"/>
</dbReference>
<comment type="caution">
    <text evidence="2">The sequence shown here is derived from an EMBL/GenBank/DDBJ whole genome shotgun (WGS) entry which is preliminary data.</text>
</comment>
<dbReference type="InterPro" id="IPR044824">
    <property type="entry name" value="MAIN-like"/>
</dbReference>
<dbReference type="AlphaFoldDB" id="A0A444YTB9"/>
<reference evidence="2 3" key="1">
    <citation type="submission" date="2019-01" db="EMBL/GenBank/DDBJ databases">
        <title>Sequencing of cultivated peanut Arachis hypogaea provides insights into genome evolution and oil improvement.</title>
        <authorList>
            <person name="Chen X."/>
        </authorList>
    </citation>
    <scope>NUCLEOTIDE SEQUENCE [LARGE SCALE GENOMIC DNA]</scope>
    <source>
        <strain evidence="3">cv. Fuhuasheng</strain>
        <tissue evidence="2">Leaves</tissue>
    </source>
</reference>
<accession>A0A444YTB9</accession>
<dbReference type="PANTHER" id="PTHR46033:SF8">
    <property type="entry name" value="PROTEIN MAINTENANCE OF MERISTEMS-LIKE"/>
    <property type="match status" value="1"/>
</dbReference>
<sequence length="60" mass="6972">MVSAFIERWYPETHTFHMPFRECTITLQDVAYHQGLLVNGKVVSGCLIDFEHFMEDGRPA</sequence>
<feature type="domain" description="Aminotransferase-like plant mobile" evidence="1">
    <location>
        <begin position="2"/>
        <end position="45"/>
    </location>
</feature>